<feature type="transmembrane region" description="Helical" evidence="5">
    <location>
        <begin position="342"/>
        <end position="360"/>
    </location>
</feature>
<proteinExistence type="predicted"/>
<dbReference type="InterPro" id="IPR011701">
    <property type="entry name" value="MFS"/>
</dbReference>
<keyword evidence="4 5" id="KW-0472">Membrane</keyword>
<dbReference type="PROSITE" id="PS50850">
    <property type="entry name" value="MFS"/>
    <property type="match status" value="1"/>
</dbReference>
<dbReference type="InterPro" id="IPR020846">
    <property type="entry name" value="MFS_dom"/>
</dbReference>
<evidence type="ECO:0000256" key="3">
    <source>
        <dbReference type="ARBA" id="ARBA00022989"/>
    </source>
</evidence>
<dbReference type="Proteomes" id="UP000887023">
    <property type="component" value="Chromosome"/>
</dbReference>
<evidence type="ECO:0000256" key="4">
    <source>
        <dbReference type="ARBA" id="ARBA00023136"/>
    </source>
</evidence>
<keyword evidence="3 5" id="KW-1133">Transmembrane helix</keyword>
<reference evidence="7" key="1">
    <citation type="submission" date="2021-07" db="EMBL/GenBank/DDBJ databases">
        <title>Candidatus Kaistella beijingensis sp. nov. isolated from a municipal wastewater treatment plant is involved in sludge foaming.</title>
        <authorList>
            <person name="Song Y."/>
            <person name="Liu S.-J."/>
        </authorList>
    </citation>
    <scope>NUCLEOTIDE SEQUENCE</scope>
    <source>
        <strain evidence="7">DSM 43998</strain>
    </source>
</reference>
<feature type="transmembrane region" description="Helical" evidence="5">
    <location>
        <begin position="213"/>
        <end position="236"/>
    </location>
</feature>
<gene>
    <name evidence="7" type="ORF">KV203_02385</name>
</gene>
<feature type="transmembrane region" description="Helical" evidence="5">
    <location>
        <begin position="303"/>
        <end position="322"/>
    </location>
</feature>
<feature type="transmembrane region" description="Helical" evidence="5">
    <location>
        <begin position="80"/>
        <end position="98"/>
    </location>
</feature>
<feature type="transmembrane region" description="Helical" evidence="5">
    <location>
        <begin position="366"/>
        <end position="384"/>
    </location>
</feature>
<feature type="transmembrane region" description="Helical" evidence="5">
    <location>
        <begin position="143"/>
        <end position="160"/>
    </location>
</feature>
<evidence type="ECO:0000256" key="1">
    <source>
        <dbReference type="ARBA" id="ARBA00004651"/>
    </source>
</evidence>
<sequence>MAETQDAGTSRGRARLRPVFAAYAAQGLGYAIVVTALPAIKARVELTDGGVAGLLLLACVTAAAGSILADVIAVRRGSRWALAVGFAIQATALAGATVSTDVAAIAVAIAVYGIGLGTVDAAANMQGALAQTYSGVPVFGRLYAGYTAAGIVGAVLTSAVHAAGGFAVGTLAVAATGAAAMSYVSLRWADPAREARADAAAGLGSVPLPHKMIWVVGAFVFAAFVVDAAVASWSTVYLQDGLGASGSVAPLGYAAYLAVVLLTRLAADPLVRRFGGRPTVAIGIASAAVGCLVVAVVQTPAGAIVGFSAAGAAAGLVVPVAFGRAGELCPARRDEVMARVNLFNYGGAVVGAVVLGALAADSSALAIGFALPAVAILGVVPLLGRFRSASGESAAAPRPDRRASW</sequence>
<keyword evidence="2 5" id="KW-0812">Transmembrane</keyword>
<protein>
    <submittedName>
        <fullName evidence="7">MFS transporter</fullName>
    </submittedName>
</protein>
<feature type="domain" description="Major facilitator superfamily (MFS) profile" evidence="6">
    <location>
        <begin position="213"/>
        <end position="405"/>
    </location>
</feature>
<dbReference type="Pfam" id="PF07690">
    <property type="entry name" value="MFS_1"/>
    <property type="match status" value="1"/>
</dbReference>
<dbReference type="SUPFAM" id="SSF103473">
    <property type="entry name" value="MFS general substrate transporter"/>
    <property type="match status" value="1"/>
</dbReference>
<keyword evidence="8" id="KW-1185">Reference proteome</keyword>
<dbReference type="EMBL" id="CP079105">
    <property type="protein sequence ID" value="QXQ14303.1"/>
    <property type="molecule type" value="Genomic_DNA"/>
</dbReference>
<dbReference type="Gene3D" id="1.20.1250.20">
    <property type="entry name" value="MFS general substrate transporter like domains"/>
    <property type="match status" value="2"/>
</dbReference>
<feature type="transmembrane region" description="Helical" evidence="5">
    <location>
        <begin position="166"/>
        <end position="186"/>
    </location>
</feature>
<feature type="transmembrane region" description="Helical" evidence="5">
    <location>
        <begin position="20"/>
        <end position="40"/>
    </location>
</feature>
<feature type="transmembrane region" description="Helical" evidence="5">
    <location>
        <begin position="279"/>
        <end position="297"/>
    </location>
</feature>
<comment type="subcellular location">
    <subcellularLocation>
        <location evidence="1">Cell membrane</location>
        <topology evidence="1">Multi-pass membrane protein</topology>
    </subcellularLocation>
</comment>
<organism evidence="7 8">
    <name type="scientific">Skermania pinensis</name>
    <dbReference type="NCBI Taxonomy" id="39122"/>
    <lineage>
        <taxon>Bacteria</taxon>
        <taxon>Bacillati</taxon>
        <taxon>Actinomycetota</taxon>
        <taxon>Actinomycetes</taxon>
        <taxon>Mycobacteriales</taxon>
        <taxon>Gordoniaceae</taxon>
        <taxon>Skermania</taxon>
    </lineage>
</organism>
<name>A0ABX8S8W4_9ACTN</name>
<accession>A0ABX8S8W4</accession>
<dbReference type="PANTHER" id="PTHR23514:SF13">
    <property type="entry name" value="INNER MEMBRANE PROTEIN YBJJ"/>
    <property type="match status" value="1"/>
</dbReference>
<evidence type="ECO:0000256" key="2">
    <source>
        <dbReference type="ARBA" id="ARBA00022692"/>
    </source>
</evidence>
<feature type="transmembrane region" description="Helical" evidence="5">
    <location>
        <begin position="248"/>
        <end position="267"/>
    </location>
</feature>
<evidence type="ECO:0000313" key="7">
    <source>
        <dbReference type="EMBL" id="QXQ14303.1"/>
    </source>
</evidence>
<dbReference type="InterPro" id="IPR036259">
    <property type="entry name" value="MFS_trans_sf"/>
</dbReference>
<dbReference type="PANTHER" id="PTHR23514">
    <property type="entry name" value="BYPASS OF STOP CODON PROTEIN 6"/>
    <property type="match status" value="1"/>
</dbReference>
<dbReference type="RefSeq" id="WP_169797440.1">
    <property type="nucleotide sequence ID" value="NZ_CBCRUZ010000003.1"/>
</dbReference>
<evidence type="ECO:0000256" key="5">
    <source>
        <dbReference type="SAM" id="Phobius"/>
    </source>
</evidence>
<evidence type="ECO:0000313" key="8">
    <source>
        <dbReference type="Proteomes" id="UP000887023"/>
    </source>
</evidence>
<feature type="transmembrane region" description="Helical" evidence="5">
    <location>
        <begin position="104"/>
        <end position="123"/>
    </location>
</feature>
<evidence type="ECO:0000259" key="6">
    <source>
        <dbReference type="PROSITE" id="PS50850"/>
    </source>
</evidence>
<feature type="transmembrane region" description="Helical" evidence="5">
    <location>
        <begin position="52"/>
        <end position="73"/>
    </location>
</feature>
<dbReference type="InterPro" id="IPR051788">
    <property type="entry name" value="MFS_Transporter"/>
</dbReference>